<evidence type="ECO:0000313" key="4">
    <source>
        <dbReference type="Proteomes" id="UP000197394"/>
    </source>
</evidence>
<dbReference type="EMBL" id="JAAGTY010000009">
    <property type="protein sequence ID" value="NDW41301.1"/>
    <property type="molecule type" value="Genomic_DNA"/>
</dbReference>
<evidence type="ECO:0000313" key="3">
    <source>
        <dbReference type="EMBL" id="QTK44722.1"/>
    </source>
</evidence>
<accession>A0A090B4H6</accession>
<evidence type="ECO:0000313" key="5">
    <source>
        <dbReference type="Proteomes" id="UP000470018"/>
    </source>
</evidence>
<dbReference type="Proteomes" id="UP000197394">
    <property type="component" value="Unassembled WGS sequence"/>
</dbReference>
<dbReference type="RefSeq" id="WP_045543929.1">
    <property type="nucleotide sequence ID" value="NZ_AP014649.1"/>
</dbReference>
<gene>
    <name evidence="2" type="ORF">CBE85_19850</name>
    <name evidence="1" type="ORF">G3N53_09440</name>
    <name evidence="3" type="ORF">J6E47_06610</name>
</gene>
<reference evidence="1 5" key="2">
    <citation type="submission" date="2020-02" db="EMBL/GenBank/DDBJ databases">
        <title>Whole genome shot-gun sequencing of clinical Carbapenem resistant A. baumannii.</title>
        <authorList>
            <person name="Veeraraghavan B."/>
            <person name="Mathur P."/>
            <person name="Vijayakumar S."/>
            <person name="Vasudevan K."/>
            <person name="Lincy M."/>
            <person name="Kirubananthan A."/>
        </authorList>
    </citation>
    <scope>NUCLEOTIDE SEQUENCE [LARGE SCALE GENOMIC DNA]</scope>
    <source>
        <strain evidence="1 5">SP816</strain>
    </source>
</reference>
<proteinExistence type="predicted"/>
<reference evidence="2 4" key="1">
    <citation type="submission" date="2017-05" db="EMBL/GenBank/DDBJ databases">
        <title>Draft genome sequence of MDR A. baumannii AB360.</title>
        <authorList>
            <person name="Wareham D.W."/>
            <person name="Bean D.C."/>
        </authorList>
    </citation>
    <scope>NUCLEOTIDE SEQUENCE [LARGE SCALE GENOMIC DNA]</scope>
    <source>
        <strain evidence="2 4">AB360</strain>
    </source>
</reference>
<sequence>MLKNFVLKMIELKRFDDLLNLLSEDSDYSSDSMNNIPQIKDEIEQYTLSVHHIHFLKKFGATDQVVVDKDGSVYKWYIDYFNKWLENGVKGLEMIEVENYLKDHPFPTI</sequence>
<evidence type="ECO:0000313" key="2">
    <source>
        <dbReference type="EMBL" id="OWK64833.1"/>
    </source>
</evidence>
<evidence type="ECO:0000313" key="1">
    <source>
        <dbReference type="EMBL" id="NDW41301.1"/>
    </source>
</evidence>
<dbReference type="Proteomes" id="UP000664966">
    <property type="component" value="Chromosome"/>
</dbReference>
<dbReference type="Proteomes" id="UP000470018">
    <property type="component" value="Unassembled WGS sequence"/>
</dbReference>
<protein>
    <submittedName>
        <fullName evidence="1">Uncharacterized protein</fullName>
    </submittedName>
</protein>
<dbReference type="EMBL" id="NGKM01000037">
    <property type="protein sequence ID" value="OWK64833.1"/>
    <property type="molecule type" value="Genomic_DNA"/>
</dbReference>
<dbReference type="EMBL" id="CP072270">
    <property type="protein sequence ID" value="QTK44722.1"/>
    <property type="molecule type" value="Genomic_DNA"/>
</dbReference>
<organism evidence="1 5">
    <name type="scientific">Acinetobacter baumannii</name>
    <dbReference type="NCBI Taxonomy" id="470"/>
    <lineage>
        <taxon>Bacteria</taxon>
        <taxon>Pseudomonadati</taxon>
        <taxon>Pseudomonadota</taxon>
        <taxon>Gammaproteobacteria</taxon>
        <taxon>Moraxellales</taxon>
        <taxon>Moraxellaceae</taxon>
        <taxon>Acinetobacter</taxon>
        <taxon>Acinetobacter calcoaceticus/baumannii complex</taxon>
    </lineage>
</organism>
<name>A0A090B4H6_ACIBA</name>
<dbReference type="AlphaFoldDB" id="A0A090B4H6"/>
<reference evidence="3" key="3">
    <citation type="submission" date="2021-03" db="EMBL/GenBank/DDBJ databases">
        <title>Complete genome sequencing of Acinetobacter baumannii.</title>
        <authorList>
            <person name="Yadav B."/>
            <person name="Makwana N."/>
            <person name="Kharat A.S."/>
            <person name="Veeraraghavan B."/>
            <person name="Vijayakumar S."/>
            <person name="Priya M."/>
        </authorList>
    </citation>
    <scope>NUCLEOTIDE SEQUENCE</scope>
    <source>
        <strain evidence="3">KSK6</strain>
    </source>
</reference>